<evidence type="ECO:0000256" key="2">
    <source>
        <dbReference type="ARBA" id="ARBA00022840"/>
    </source>
</evidence>
<evidence type="ECO:0000256" key="1">
    <source>
        <dbReference type="ARBA" id="ARBA00022741"/>
    </source>
</evidence>
<dbReference type="FunFam" id="3.40.50.300:FF:000006">
    <property type="entry name" value="DNA-binding transcriptional regulator NtrC"/>
    <property type="match status" value="1"/>
</dbReference>
<evidence type="ECO:0000256" key="6">
    <source>
        <dbReference type="SAM" id="Coils"/>
    </source>
</evidence>
<dbReference type="PANTHER" id="PTHR32071:SF57">
    <property type="entry name" value="C4-DICARBOXYLATE TRANSPORT TRANSCRIPTIONAL REGULATORY PROTEIN DCTD"/>
    <property type="match status" value="1"/>
</dbReference>
<keyword evidence="2" id="KW-0067">ATP-binding</keyword>
<evidence type="ECO:0000259" key="7">
    <source>
        <dbReference type="PROSITE" id="PS50045"/>
    </source>
</evidence>
<sequence>MLNENGYVEMFTNMMSEGFIVIDSQGTIQVYNNKAKDIFGISHNQQISHEAGQIKNGDIVIIGDNAIGKDDGNLNSSSLKYIGIDDENIKKGDAIIAIGVYNVEGIKPVYLYQKSKDMTDTLKMETSFLGIDIGVVIDFINKIITIEVDKQKYTMAYINYIGHMVVLDAKTSKIKFYQSQGYTAKGESINEILKGKEYRAKGENSELLNVIGKNIFEIHKSGSTIKEFYEVAKGKNISYVDEFKEINGFPTMCTLLPVNSQKRRIGAALKVEDISEIKRVLRERDEALSNLEKIEKRLDEEREIIEAFPNIIGESKEMNYVKKLALKAAKTNSTVLIQGESGTGKNLLAKAIHENGPKKDNPFIHVNCGAIPESLLESELFGYEKGAFTGASSSGKKGFFELANGGTIFLDEIGEISSNLQVKLLQVLQDKSFYKVGGQKKIEVDLRIIAATNKNLEEEMIEGRFREDLYYRINVFPIWIPSLRERKEDIYPLVENILPKVCEKVGCENKRISAEALNLLLRYDWPGNVRELENILERAANLSEGNTILSKNLTIKVADENKYLDEEILPLREATRNFEKKIIKKVLEYYKGDKKKSMKALDISKTTFYEKIKRYNINI</sequence>
<keyword evidence="4" id="KW-0238">DNA-binding</keyword>
<dbReference type="InterPro" id="IPR025944">
    <property type="entry name" value="Sigma_54_int_dom_CS"/>
</dbReference>
<reference evidence="8 9" key="1">
    <citation type="submission" date="2019-08" db="EMBL/GenBank/DDBJ databases">
        <title>In-depth cultivation of the pig gut microbiome towards novel bacterial diversity and tailored functional studies.</title>
        <authorList>
            <person name="Wylensek D."/>
            <person name="Hitch T.C.A."/>
            <person name="Clavel T."/>
        </authorList>
    </citation>
    <scope>NUCLEOTIDE SEQUENCE [LARGE SCALE GENOMIC DNA]</scope>
    <source>
        <strain evidence="8 9">Med78-601-WT-4W-RMD-3</strain>
    </source>
</reference>
<dbReference type="InterPro" id="IPR002078">
    <property type="entry name" value="Sigma_54_int"/>
</dbReference>
<evidence type="ECO:0000313" key="8">
    <source>
        <dbReference type="EMBL" id="MSS43084.1"/>
    </source>
</evidence>
<dbReference type="PANTHER" id="PTHR32071">
    <property type="entry name" value="TRANSCRIPTIONAL REGULATORY PROTEIN"/>
    <property type="match status" value="1"/>
</dbReference>
<dbReference type="SMART" id="SM00382">
    <property type="entry name" value="AAA"/>
    <property type="match status" value="1"/>
</dbReference>
<protein>
    <submittedName>
        <fullName evidence="8">AAA domain-containing protein</fullName>
    </submittedName>
</protein>
<proteinExistence type="predicted"/>
<organism evidence="8 9">
    <name type="scientific">Anaerosalibacter bizertensis</name>
    <dbReference type="NCBI Taxonomy" id="932217"/>
    <lineage>
        <taxon>Bacteria</taxon>
        <taxon>Bacillati</taxon>
        <taxon>Bacillota</taxon>
        <taxon>Tissierellia</taxon>
        <taxon>Tissierellales</taxon>
        <taxon>Sporanaerobacteraceae</taxon>
        <taxon>Anaerosalibacter</taxon>
    </lineage>
</organism>
<dbReference type="OrthoDB" id="5411866at2"/>
<dbReference type="PROSITE" id="PS50045">
    <property type="entry name" value="SIGMA54_INTERACT_4"/>
    <property type="match status" value="1"/>
</dbReference>
<dbReference type="Pfam" id="PF00158">
    <property type="entry name" value="Sigma54_activat"/>
    <property type="match status" value="1"/>
</dbReference>
<dbReference type="Proteomes" id="UP000462760">
    <property type="component" value="Unassembled WGS sequence"/>
</dbReference>
<keyword evidence="6" id="KW-0175">Coiled coil</keyword>
<evidence type="ECO:0000313" key="9">
    <source>
        <dbReference type="Proteomes" id="UP000462760"/>
    </source>
</evidence>
<dbReference type="SUPFAM" id="SSF52540">
    <property type="entry name" value="P-loop containing nucleoside triphosphate hydrolases"/>
    <property type="match status" value="1"/>
</dbReference>
<dbReference type="GO" id="GO:0006355">
    <property type="term" value="P:regulation of DNA-templated transcription"/>
    <property type="evidence" value="ECO:0007669"/>
    <property type="project" value="InterPro"/>
</dbReference>
<accession>A0A844FGH5</accession>
<dbReference type="GO" id="GO:0043565">
    <property type="term" value="F:sequence-specific DNA binding"/>
    <property type="evidence" value="ECO:0007669"/>
    <property type="project" value="InterPro"/>
</dbReference>
<feature type="coiled-coil region" evidence="6">
    <location>
        <begin position="277"/>
        <end position="304"/>
    </location>
</feature>
<evidence type="ECO:0000256" key="3">
    <source>
        <dbReference type="ARBA" id="ARBA00023015"/>
    </source>
</evidence>
<evidence type="ECO:0000256" key="5">
    <source>
        <dbReference type="ARBA" id="ARBA00023163"/>
    </source>
</evidence>
<dbReference type="Gene3D" id="1.10.10.60">
    <property type="entry name" value="Homeodomain-like"/>
    <property type="match status" value="1"/>
</dbReference>
<dbReference type="InterPro" id="IPR027417">
    <property type="entry name" value="P-loop_NTPase"/>
</dbReference>
<dbReference type="PROSITE" id="PS00676">
    <property type="entry name" value="SIGMA54_INTERACT_2"/>
    <property type="match status" value="1"/>
</dbReference>
<dbReference type="SUPFAM" id="SSF46689">
    <property type="entry name" value="Homeodomain-like"/>
    <property type="match status" value="1"/>
</dbReference>
<dbReference type="PROSITE" id="PS00675">
    <property type="entry name" value="SIGMA54_INTERACT_1"/>
    <property type="match status" value="1"/>
</dbReference>
<evidence type="ECO:0000256" key="4">
    <source>
        <dbReference type="ARBA" id="ARBA00023125"/>
    </source>
</evidence>
<dbReference type="InterPro" id="IPR025943">
    <property type="entry name" value="Sigma_54_int_dom_ATP-bd_2"/>
</dbReference>
<dbReference type="GO" id="GO:0005524">
    <property type="term" value="F:ATP binding"/>
    <property type="evidence" value="ECO:0007669"/>
    <property type="project" value="UniProtKB-KW"/>
</dbReference>
<dbReference type="Gene3D" id="3.40.50.300">
    <property type="entry name" value="P-loop containing nucleotide triphosphate hydrolases"/>
    <property type="match status" value="1"/>
</dbReference>
<dbReference type="InterPro" id="IPR009057">
    <property type="entry name" value="Homeodomain-like_sf"/>
</dbReference>
<dbReference type="InterPro" id="IPR025662">
    <property type="entry name" value="Sigma_54_int_dom_ATP-bd_1"/>
</dbReference>
<dbReference type="InterPro" id="IPR058031">
    <property type="entry name" value="AAA_lid_NorR"/>
</dbReference>
<dbReference type="PROSITE" id="PS00688">
    <property type="entry name" value="SIGMA54_INTERACT_3"/>
    <property type="match status" value="1"/>
</dbReference>
<feature type="domain" description="Sigma-54 factor interaction" evidence="7">
    <location>
        <begin position="311"/>
        <end position="541"/>
    </location>
</feature>
<dbReference type="InterPro" id="IPR035965">
    <property type="entry name" value="PAS-like_dom_sf"/>
</dbReference>
<gene>
    <name evidence="8" type="ORF">FYJ27_04965</name>
</gene>
<dbReference type="Pfam" id="PF02954">
    <property type="entry name" value="HTH_8"/>
    <property type="match status" value="1"/>
</dbReference>
<dbReference type="InterPro" id="IPR003593">
    <property type="entry name" value="AAA+_ATPase"/>
</dbReference>
<dbReference type="Pfam" id="PF25601">
    <property type="entry name" value="AAA_lid_14"/>
    <property type="match status" value="1"/>
</dbReference>
<dbReference type="CDD" id="cd00009">
    <property type="entry name" value="AAA"/>
    <property type="match status" value="1"/>
</dbReference>
<keyword evidence="3" id="KW-0805">Transcription regulation</keyword>
<dbReference type="SUPFAM" id="SSF55785">
    <property type="entry name" value="PYP-like sensor domain (PAS domain)"/>
    <property type="match status" value="1"/>
</dbReference>
<comment type="caution">
    <text evidence="8">The sequence shown here is derived from an EMBL/GenBank/DDBJ whole genome shotgun (WGS) entry which is preliminary data.</text>
</comment>
<keyword evidence="5" id="KW-0804">Transcription</keyword>
<dbReference type="InterPro" id="IPR002197">
    <property type="entry name" value="HTH_Fis"/>
</dbReference>
<dbReference type="Gene3D" id="1.10.8.60">
    <property type="match status" value="1"/>
</dbReference>
<name>A0A844FGH5_9FIRM</name>
<dbReference type="AlphaFoldDB" id="A0A844FGH5"/>
<keyword evidence="1" id="KW-0547">Nucleotide-binding</keyword>
<dbReference type="EMBL" id="VULR01000005">
    <property type="protein sequence ID" value="MSS43084.1"/>
    <property type="molecule type" value="Genomic_DNA"/>
</dbReference>
<dbReference type="RefSeq" id="WP_154483761.1">
    <property type="nucleotide sequence ID" value="NZ_JAHLOA010000001.1"/>
</dbReference>